<feature type="compositionally biased region" description="Basic and acidic residues" evidence="1">
    <location>
        <begin position="46"/>
        <end position="67"/>
    </location>
</feature>
<dbReference type="Proteomes" id="UP001234178">
    <property type="component" value="Unassembled WGS sequence"/>
</dbReference>
<organism evidence="2 3">
    <name type="scientific">Daphnia magna</name>
    <dbReference type="NCBI Taxonomy" id="35525"/>
    <lineage>
        <taxon>Eukaryota</taxon>
        <taxon>Metazoa</taxon>
        <taxon>Ecdysozoa</taxon>
        <taxon>Arthropoda</taxon>
        <taxon>Crustacea</taxon>
        <taxon>Branchiopoda</taxon>
        <taxon>Diplostraca</taxon>
        <taxon>Cladocera</taxon>
        <taxon>Anomopoda</taxon>
        <taxon>Daphniidae</taxon>
        <taxon>Daphnia</taxon>
    </lineage>
</organism>
<name>A0ABR0AFC7_9CRUS</name>
<comment type="caution">
    <text evidence="2">The sequence shown here is derived from an EMBL/GenBank/DDBJ whole genome shotgun (WGS) entry which is preliminary data.</text>
</comment>
<proteinExistence type="predicted"/>
<feature type="region of interest" description="Disordered" evidence="1">
    <location>
        <begin position="46"/>
        <end position="73"/>
    </location>
</feature>
<dbReference type="EMBL" id="JAOYFB010000037">
    <property type="protein sequence ID" value="KAK4023827.1"/>
    <property type="molecule type" value="Genomic_DNA"/>
</dbReference>
<accession>A0ABR0AFC7</accession>
<evidence type="ECO:0000313" key="2">
    <source>
        <dbReference type="EMBL" id="KAK4023827.1"/>
    </source>
</evidence>
<keyword evidence="3" id="KW-1185">Reference proteome</keyword>
<evidence type="ECO:0000256" key="1">
    <source>
        <dbReference type="SAM" id="MobiDB-lite"/>
    </source>
</evidence>
<evidence type="ECO:0000313" key="3">
    <source>
        <dbReference type="Proteomes" id="UP001234178"/>
    </source>
</evidence>
<reference evidence="2 3" key="1">
    <citation type="journal article" date="2023" name="Nucleic Acids Res.">
        <title>The hologenome of Daphnia magna reveals possible DNA methylation and microbiome-mediated evolution of the host genome.</title>
        <authorList>
            <person name="Chaturvedi A."/>
            <person name="Li X."/>
            <person name="Dhandapani V."/>
            <person name="Marshall H."/>
            <person name="Kissane S."/>
            <person name="Cuenca-Cambronero M."/>
            <person name="Asole G."/>
            <person name="Calvet F."/>
            <person name="Ruiz-Romero M."/>
            <person name="Marangio P."/>
            <person name="Guigo R."/>
            <person name="Rago D."/>
            <person name="Mirbahai L."/>
            <person name="Eastwood N."/>
            <person name="Colbourne J.K."/>
            <person name="Zhou J."/>
            <person name="Mallon E."/>
            <person name="Orsini L."/>
        </authorList>
    </citation>
    <scope>NUCLEOTIDE SEQUENCE [LARGE SCALE GENOMIC DNA]</scope>
    <source>
        <strain evidence="2">LRV0_1</strain>
    </source>
</reference>
<sequence length="73" mass="8016">MLDSWVTTNPWAGEASSNGVTSRLFKDGIASKLIVFFVVRKKKEEIKKGDKKIKEKNAGKESNDKSTKLGTSG</sequence>
<gene>
    <name evidence="2" type="ORF">OUZ56_009225</name>
</gene>
<protein>
    <submittedName>
        <fullName evidence="2">Uncharacterized protein</fullName>
    </submittedName>
</protein>